<evidence type="ECO:0000256" key="5">
    <source>
        <dbReference type="ARBA" id="ARBA00022857"/>
    </source>
</evidence>
<evidence type="ECO:0000256" key="9">
    <source>
        <dbReference type="SAM" id="Phobius"/>
    </source>
</evidence>
<dbReference type="Proteomes" id="UP000604381">
    <property type="component" value="Unassembled WGS sequence"/>
</dbReference>
<comment type="caution">
    <text evidence="11">The sequence shown here is derived from an EMBL/GenBank/DDBJ whole genome shotgun (WGS) entry which is preliminary data.</text>
</comment>
<reference evidence="11" key="1">
    <citation type="submission" date="2020-10" db="EMBL/GenBank/DDBJ databases">
        <title>An improved Amphimedon queenslandica hologenome assembly reveals how three proteobacterial symbionts can extend the metabolic phenotypic of their marine sponge host.</title>
        <authorList>
            <person name="Degnan B."/>
            <person name="Degnan S."/>
            <person name="Xiang X."/>
        </authorList>
    </citation>
    <scope>NUCLEOTIDE SEQUENCE</scope>
    <source>
        <strain evidence="11">AqS2</strain>
    </source>
</reference>
<keyword evidence="6" id="KW-0560">Oxidoreductase</keyword>
<evidence type="ECO:0000259" key="10">
    <source>
        <dbReference type="Pfam" id="PF07992"/>
    </source>
</evidence>
<gene>
    <name evidence="11" type="ORF">ISN26_00545</name>
</gene>
<dbReference type="PANTHER" id="PTHR43014:SF2">
    <property type="entry name" value="MERCURIC REDUCTASE"/>
    <property type="match status" value="1"/>
</dbReference>
<dbReference type="GO" id="GO:0003955">
    <property type="term" value="F:NAD(P)H dehydrogenase (quinone) activity"/>
    <property type="evidence" value="ECO:0007669"/>
    <property type="project" value="TreeGrafter"/>
</dbReference>
<keyword evidence="7" id="KW-1015">Disulfide bond</keyword>
<evidence type="ECO:0000256" key="8">
    <source>
        <dbReference type="ARBA" id="ARBA00023284"/>
    </source>
</evidence>
<evidence type="ECO:0000256" key="3">
    <source>
        <dbReference type="ARBA" id="ARBA00022630"/>
    </source>
</evidence>
<feature type="domain" description="FAD/NAD(P)-binding" evidence="10">
    <location>
        <begin position="6"/>
        <end position="325"/>
    </location>
</feature>
<evidence type="ECO:0000256" key="2">
    <source>
        <dbReference type="ARBA" id="ARBA00007532"/>
    </source>
</evidence>
<proteinExistence type="inferred from homology"/>
<keyword evidence="12" id="KW-1185">Reference proteome</keyword>
<name>A0A930UAY7_9GAMM</name>
<keyword evidence="3" id="KW-0285">Flavoprotein</keyword>
<evidence type="ECO:0000256" key="6">
    <source>
        <dbReference type="ARBA" id="ARBA00023002"/>
    </source>
</evidence>
<comment type="cofactor">
    <cofactor evidence="1">
        <name>FAD</name>
        <dbReference type="ChEBI" id="CHEBI:57692"/>
    </cofactor>
</comment>
<organism evidence="11 12">
    <name type="scientific">Candidatus Amphirhobacter heronislandensis</name>
    <dbReference type="NCBI Taxonomy" id="1732024"/>
    <lineage>
        <taxon>Bacteria</taxon>
        <taxon>Pseudomonadati</taxon>
        <taxon>Pseudomonadota</taxon>
        <taxon>Gammaproteobacteria</taxon>
        <taxon>Candidatus Tethybacterales</taxon>
        <taxon>Candidatus Tethybacteraceae</taxon>
        <taxon>Candidatus Amphirhobacter</taxon>
    </lineage>
</organism>
<dbReference type="InterPro" id="IPR012999">
    <property type="entry name" value="Pyr_OxRdtase_I_AS"/>
</dbReference>
<feature type="non-terminal residue" evidence="11">
    <location>
        <position position="358"/>
    </location>
</feature>
<sequence>MAKYDYNLIVIGGGSAGLVTAIVAAGAKAKVALVEKHRMGGDCLNTGCVPSKALIRSASFMRDAKRCKALGFESAKVEYDFAAVMERVARIIKAIEPHDSVERFTKEGVECFAGEARIKSPHEVEVDGKVMTTKAIAVCSGARPFVPPIKNIENAPHHTSDSIWELRERPRRMLVLGGGPIGSELAQAFAYLGIEVTLVQGNSQLLPREDPDAAKLVYDAMHDAGVEVMLGTKALECVEGDGGWALRCEGAGGGIKEIGFDVLLVAAGRTPNALNLPGLAEAGVKVDGRGAVQVDEYLRTSVPGIYACGDVIGGYQFTHTAGHAGFFCALNALAAPFFRLKVDWSVVPWCTFTHPEVA</sequence>
<keyword evidence="9" id="KW-0472">Membrane</keyword>
<dbReference type="GO" id="GO:0050660">
    <property type="term" value="F:flavin adenine dinucleotide binding"/>
    <property type="evidence" value="ECO:0007669"/>
    <property type="project" value="TreeGrafter"/>
</dbReference>
<dbReference type="InterPro" id="IPR036188">
    <property type="entry name" value="FAD/NAD-bd_sf"/>
</dbReference>
<evidence type="ECO:0000256" key="7">
    <source>
        <dbReference type="ARBA" id="ARBA00023157"/>
    </source>
</evidence>
<feature type="transmembrane region" description="Helical" evidence="9">
    <location>
        <begin position="6"/>
        <end position="29"/>
    </location>
</feature>
<keyword evidence="8" id="KW-0676">Redox-active center</keyword>
<keyword evidence="9" id="KW-0812">Transmembrane</keyword>
<dbReference type="PROSITE" id="PS00076">
    <property type="entry name" value="PYRIDINE_REDOX_1"/>
    <property type="match status" value="1"/>
</dbReference>
<protein>
    <submittedName>
        <fullName evidence="11">FAD-dependent oxidoreductase</fullName>
    </submittedName>
</protein>
<evidence type="ECO:0000256" key="1">
    <source>
        <dbReference type="ARBA" id="ARBA00001974"/>
    </source>
</evidence>
<evidence type="ECO:0000313" key="12">
    <source>
        <dbReference type="Proteomes" id="UP000604381"/>
    </source>
</evidence>
<dbReference type="Pfam" id="PF07992">
    <property type="entry name" value="Pyr_redox_2"/>
    <property type="match status" value="1"/>
</dbReference>
<comment type="similarity">
    <text evidence="2">Belongs to the class-I pyridine nucleotide-disulfide oxidoreductase family.</text>
</comment>
<dbReference type="PRINTS" id="PR00368">
    <property type="entry name" value="FADPNR"/>
</dbReference>
<dbReference type="PRINTS" id="PR00411">
    <property type="entry name" value="PNDRDTASEI"/>
</dbReference>
<accession>A0A930UAY7</accession>
<keyword evidence="9" id="KW-1133">Transmembrane helix</keyword>
<dbReference type="SUPFAM" id="SSF51905">
    <property type="entry name" value="FAD/NAD(P)-binding domain"/>
    <property type="match status" value="1"/>
</dbReference>
<evidence type="ECO:0000313" key="11">
    <source>
        <dbReference type="EMBL" id="MBF2734580.1"/>
    </source>
</evidence>
<evidence type="ECO:0000256" key="4">
    <source>
        <dbReference type="ARBA" id="ARBA00022827"/>
    </source>
</evidence>
<dbReference type="AlphaFoldDB" id="A0A930UAY7"/>
<keyword evidence="4" id="KW-0274">FAD</keyword>
<dbReference type="GO" id="GO:0016668">
    <property type="term" value="F:oxidoreductase activity, acting on a sulfur group of donors, NAD(P) as acceptor"/>
    <property type="evidence" value="ECO:0007669"/>
    <property type="project" value="InterPro"/>
</dbReference>
<keyword evidence="5" id="KW-0521">NADP</keyword>
<dbReference type="Gene3D" id="3.50.50.60">
    <property type="entry name" value="FAD/NAD(P)-binding domain"/>
    <property type="match status" value="1"/>
</dbReference>
<dbReference type="InterPro" id="IPR023753">
    <property type="entry name" value="FAD/NAD-binding_dom"/>
</dbReference>
<dbReference type="EMBL" id="JADHEI010000009">
    <property type="protein sequence ID" value="MBF2734580.1"/>
    <property type="molecule type" value="Genomic_DNA"/>
</dbReference>
<dbReference type="PANTHER" id="PTHR43014">
    <property type="entry name" value="MERCURIC REDUCTASE"/>
    <property type="match status" value="1"/>
</dbReference>